<comment type="caution">
    <text evidence="2">The sequence shown here is derived from an EMBL/GenBank/DDBJ whole genome shotgun (WGS) entry which is preliminary data.</text>
</comment>
<accession>A0A4Z2EZZ0</accession>
<evidence type="ECO:0000256" key="1">
    <source>
        <dbReference type="SAM" id="MobiDB-lite"/>
    </source>
</evidence>
<feature type="compositionally biased region" description="Low complexity" evidence="1">
    <location>
        <begin position="109"/>
        <end position="121"/>
    </location>
</feature>
<name>A0A4Z2EZZ0_9TELE</name>
<dbReference type="AlphaFoldDB" id="A0A4Z2EZZ0"/>
<gene>
    <name evidence="2" type="ORF">EYF80_055509</name>
</gene>
<proteinExistence type="predicted"/>
<dbReference type="OrthoDB" id="10612702at2759"/>
<organism evidence="2 3">
    <name type="scientific">Liparis tanakae</name>
    <name type="common">Tanaka's snailfish</name>
    <dbReference type="NCBI Taxonomy" id="230148"/>
    <lineage>
        <taxon>Eukaryota</taxon>
        <taxon>Metazoa</taxon>
        <taxon>Chordata</taxon>
        <taxon>Craniata</taxon>
        <taxon>Vertebrata</taxon>
        <taxon>Euteleostomi</taxon>
        <taxon>Actinopterygii</taxon>
        <taxon>Neopterygii</taxon>
        <taxon>Teleostei</taxon>
        <taxon>Neoteleostei</taxon>
        <taxon>Acanthomorphata</taxon>
        <taxon>Eupercaria</taxon>
        <taxon>Perciformes</taxon>
        <taxon>Cottioidei</taxon>
        <taxon>Cottales</taxon>
        <taxon>Liparidae</taxon>
        <taxon>Liparis</taxon>
    </lineage>
</organism>
<evidence type="ECO:0000313" key="2">
    <source>
        <dbReference type="EMBL" id="TNN34328.1"/>
    </source>
</evidence>
<sequence length="259" mass="27172">MFQSLKLGPMLSSAQPPYSYQPGRPFPVQPKAEAAASANQTWRIMESLNPGPPPKATPVAHFPMSQAAPPPCSATAAASQEYSTVNLADLQQQFYPDISTMVQGPPAPQGSSSCSSQSGVSFAPPGPQYHADAPLVDDDIPEFPSLNMEDFEDLLNPVLMSGSGSGASMSAQAPCQQSPAAFSTAVQNNSDPAGVPGSTWMNYPNSIVHLLQNEGMMDNGGHRPPVLDELDELMSADEDRLISIFNGGGQAGFVSGHPT</sequence>
<feature type="region of interest" description="Disordered" evidence="1">
    <location>
        <begin position="103"/>
        <end position="122"/>
    </location>
</feature>
<dbReference type="Proteomes" id="UP000314294">
    <property type="component" value="Unassembled WGS sequence"/>
</dbReference>
<evidence type="ECO:0000313" key="3">
    <source>
        <dbReference type="Proteomes" id="UP000314294"/>
    </source>
</evidence>
<keyword evidence="3" id="KW-1185">Reference proteome</keyword>
<dbReference type="EMBL" id="SRLO01001988">
    <property type="protein sequence ID" value="TNN34328.1"/>
    <property type="molecule type" value="Genomic_DNA"/>
</dbReference>
<protein>
    <submittedName>
        <fullName evidence="2">Uncharacterized protein</fullName>
    </submittedName>
</protein>
<reference evidence="2 3" key="1">
    <citation type="submission" date="2019-03" db="EMBL/GenBank/DDBJ databases">
        <title>First draft genome of Liparis tanakae, snailfish: a comprehensive survey of snailfish specific genes.</title>
        <authorList>
            <person name="Kim W."/>
            <person name="Song I."/>
            <person name="Jeong J.-H."/>
            <person name="Kim D."/>
            <person name="Kim S."/>
            <person name="Ryu S."/>
            <person name="Song J.Y."/>
            <person name="Lee S.K."/>
        </authorList>
    </citation>
    <scope>NUCLEOTIDE SEQUENCE [LARGE SCALE GENOMIC DNA]</scope>
    <source>
        <tissue evidence="2">Muscle</tissue>
    </source>
</reference>